<proteinExistence type="predicted"/>
<dbReference type="AlphaFoldDB" id="A0A1M6U3E0"/>
<sequence>MPIYYKGMALSNLEFIKQDINVFVKVYDTKEQNEIIVEYRPVLEEDFNYENFQLVLFENNYLNAENDVFQIYDKEEKIRIGWIFPLSNLEGKENDFIDNTFLNRYKYVAFQLLLLAKEKNIILKEIKEEYSISDFYPNNPIVLILSNENTSEIEDFSPENYIPSLSKYGYYKHNDFKNQLTLRSKNNFCLKFRGKEKLNLFKSQRDLNSDRFFTELFSKHLKSLEHHLVRFHILYQIIEYILTERFDVVFNKLIGEYNENNILKNDFIEKINELGKERVNIRKVVDCLKQKQCDFEVVDLERDCKDLLIAHNKKIKNSLGDLIYDVRNLIVHNYRDIEDSEIEVIENITHELELLTINIIEKYCPKQCV</sequence>
<evidence type="ECO:0000313" key="1">
    <source>
        <dbReference type="EMBL" id="SHK63707.1"/>
    </source>
</evidence>
<accession>A0A1M6U3E0</accession>
<dbReference type="RefSeq" id="WP_073246541.1">
    <property type="nucleotide sequence ID" value="NZ_FQZX01000003.1"/>
</dbReference>
<evidence type="ECO:0008006" key="3">
    <source>
        <dbReference type="Google" id="ProtNLM"/>
    </source>
</evidence>
<gene>
    <name evidence="1" type="ORF">SAMN04488007_3469</name>
</gene>
<dbReference type="STRING" id="228958.SAMN04488007_3469"/>
<dbReference type="OrthoDB" id="1442865at2"/>
<organism evidence="1 2">
    <name type="scientific">Maribacter aquivivus</name>
    <dbReference type="NCBI Taxonomy" id="228958"/>
    <lineage>
        <taxon>Bacteria</taxon>
        <taxon>Pseudomonadati</taxon>
        <taxon>Bacteroidota</taxon>
        <taxon>Flavobacteriia</taxon>
        <taxon>Flavobacteriales</taxon>
        <taxon>Flavobacteriaceae</taxon>
        <taxon>Maribacter</taxon>
    </lineage>
</organism>
<keyword evidence="2" id="KW-1185">Reference proteome</keyword>
<dbReference type="EMBL" id="FQZX01000003">
    <property type="protein sequence ID" value="SHK63707.1"/>
    <property type="molecule type" value="Genomic_DNA"/>
</dbReference>
<reference evidence="2" key="1">
    <citation type="submission" date="2016-11" db="EMBL/GenBank/DDBJ databases">
        <authorList>
            <person name="Varghese N."/>
            <person name="Submissions S."/>
        </authorList>
    </citation>
    <scope>NUCLEOTIDE SEQUENCE [LARGE SCALE GENOMIC DNA]</scope>
    <source>
        <strain evidence="2">DSM 16478</strain>
    </source>
</reference>
<dbReference type="Proteomes" id="UP000184314">
    <property type="component" value="Unassembled WGS sequence"/>
</dbReference>
<protein>
    <recommendedName>
        <fullName evidence="3">ApeA N-terminal domain-containing protein</fullName>
    </recommendedName>
</protein>
<name>A0A1M6U3E0_9FLAO</name>
<evidence type="ECO:0000313" key="2">
    <source>
        <dbReference type="Proteomes" id="UP000184314"/>
    </source>
</evidence>